<dbReference type="Pfam" id="PF11298">
    <property type="entry name" value="DUF3099"/>
    <property type="match status" value="1"/>
</dbReference>
<protein>
    <submittedName>
        <fullName evidence="2">Unannotated protein</fullName>
    </submittedName>
</protein>
<proteinExistence type="predicted"/>
<keyword evidence="1" id="KW-1133">Transmembrane helix</keyword>
<dbReference type="EMBL" id="CAFBQS010000005">
    <property type="protein sequence ID" value="CAB5058193.1"/>
    <property type="molecule type" value="Genomic_DNA"/>
</dbReference>
<organism evidence="2">
    <name type="scientific">freshwater metagenome</name>
    <dbReference type="NCBI Taxonomy" id="449393"/>
    <lineage>
        <taxon>unclassified sequences</taxon>
        <taxon>metagenomes</taxon>
        <taxon>ecological metagenomes</taxon>
    </lineage>
</organism>
<accession>A0A6J7TWY8</accession>
<dbReference type="AlphaFoldDB" id="A0A6J7TWY8"/>
<reference evidence="2" key="1">
    <citation type="submission" date="2020-05" db="EMBL/GenBank/DDBJ databases">
        <authorList>
            <person name="Chiriac C."/>
            <person name="Salcher M."/>
            <person name="Ghai R."/>
            <person name="Kavagutti S V."/>
        </authorList>
    </citation>
    <scope>NUCLEOTIDE SEQUENCE</scope>
</reference>
<dbReference type="InterPro" id="IPR021449">
    <property type="entry name" value="DUF3099"/>
</dbReference>
<keyword evidence="1" id="KW-0472">Membrane</keyword>
<evidence type="ECO:0000313" key="2">
    <source>
        <dbReference type="EMBL" id="CAB5058193.1"/>
    </source>
</evidence>
<feature type="transmembrane region" description="Helical" evidence="1">
    <location>
        <begin position="52"/>
        <end position="72"/>
    </location>
</feature>
<gene>
    <name evidence="2" type="ORF">UFOPK4366_00083</name>
</gene>
<sequence>MDSSSEEIFSITNAQKGLAEDQSGRQRRYLYSMIIRTVCFLLTLVLPNPYRWFTLAGAVFLPYIAVVIANAGREGIRKPQALRLPSRRAISNNED</sequence>
<keyword evidence="1" id="KW-0812">Transmembrane</keyword>
<feature type="transmembrane region" description="Helical" evidence="1">
    <location>
        <begin position="29"/>
        <end position="46"/>
    </location>
</feature>
<name>A0A6J7TWY8_9ZZZZ</name>
<evidence type="ECO:0000256" key="1">
    <source>
        <dbReference type="SAM" id="Phobius"/>
    </source>
</evidence>